<keyword evidence="2" id="KW-0732">Signal</keyword>
<name>A0A5J6N287_9PROT</name>
<evidence type="ECO:0000256" key="2">
    <source>
        <dbReference type="SAM" id="SignalP"/>
    </source>
</evidence>
<evidence type="ECO:0000313" key="3">
    <source>
        <dbReference type="EMBL" id="QEX21056.1"/>
    </source>
</evidence>
<proteinExistence type="predicted"/>
<evidence type="ECO:0000313" key="4">
    <source>
        <dbReference type="Proteomes" id="UP000325797"/>
    </source>
</evidence>
<keyword evidence="1" id="KW-1133">Transmembrane helix</keyword>
<dbReference type="Proteomes" id="UP000325797">
    <property type="component" value="Chromosome"/>
</dbReference>
<dbReference type="EMBL" id="CP042582">
    <property type="protein sequence ID" value="QEX21056.1"/>
    <property type="molecule type" value="Genomic_DNA"/>
</dbReference>
<evidence type="ECO:0000256" key="1">
    <source>
        <dbReference type="SAM" id="Phobius"/>
    </source>
</evidence>
<keyword evidence="1" id="KW-0472">Membrane</keyword>
<dbReference type="AlphaFoldDB" id="A0A5J6N287"/>
<accession>A0A5J6N287</accession>
<dbReference type="RefSeq" id="WP_151115321.1">
    <property type="nucleotide sequence ID" value="NZ_CP042582.1"/>
</dbReference>
<feature type="chain" id="PRO_5023933904" description="Lipopolysaccharide assembly protein A domain-containing protein" evidence="2">
    <location>
        <begin position="24"/>
        <end position="77"/>
    </location>
</feature>
<keyword evidence="1" id="KW-0812">Transmembrane</keyword>
<reference evidence="3 4" key="1">
    <citation type="submission" date="2019-08" db="EMBL/GenBank/DDBJ databases">
        <title>Hyperibacter terrae gen. nov., sp. nov. and Hyperibacter viscosus sp. nov., two new members in the family Rhodospirillaceae isolated from the rhizosphere of Hypericum perforatum.</title>
        <authorList>
            <person name="Noviana Z."/>
        </authorList>
    </citation>
    <scope>NUCLEOTIDE SEQUENCE [LARGE SCALE GENOMIC DNA]</scope>
    <source>
        <strain evidence="3 4">R5959</strain>
    </source>
</reference>
<keyword evidence="4" id="KW-1185">Reference proteome</keyword>
<gene>
    <name evidence="3" type="ORF">FRZ61_09770</name>
</gene>
<evidence type="ECO:0008006" key="5">
    <source>
        <dbReference type="Google" id="ProtNLM"/>
    </source>
</evidence>
<dbReference type="KEGG" id="hadh:FRZ61_09770"/>
<sequence>MAKIVLVAAVILTAATVAAPAFAYVGPGAGLSLLGALWGLLLALLAAIGFVLGWPVRRWLSRRRAAAASDRTARPAE</sequence>
<protein>
    <recommendedName>
        <fullName evidence="5">Lipopolysaccharide assembly protein A domain-containing protein</fullName>
    </recommendedName>
</protein>
<organism evidence="3 4">
    <name type="scientific">Hypericibacter adhaerens</name>
    <dbReference type="NCBI Taxonomy" id="2602016"/>
    <lineage>
        <taxon>Bacteria</taxon>
        <taxon>Pseudomonadati</taxon>
        <taxon>Pseudomonadota</taxon>
        <taxon>Alphaproteobacteria</taxon>
        <taxon>Rhodospirillales</taxon>
        <taxon>Dongiaceae</taxon>
        <taxon>Hypericibacter</taxon>
    </lineage>
</organism>
<feature type="transmembrane region" description="Helical" evidence="1">
    <location>
        <begin position="33"/>
        <end position="54"/>
    </location>
</feature>
<feature type="signal peptide" evidence="2">
    <location>
        <begin position="1"/>
        <end position="23"/>
    </location>
</feature>